<proteinExistence type="predicted"/>
<evidence type="ECO:0000313" key="3">
    <source>
        <dbReference type="EMBL" id="OGH73866.1"/>
    </source>
</evidence>
<keyword evidence="2" id="KW-0812">Transmembrane</keyword>
<organism evidence="3 4">
    <name type="scientific">Candidatus Magasanikbacteria bacterium RIFCSPHIGHO2_02_FULL_51_14</name>
    <dbReference type="NCBI Taxonomy" id="1798683"/>
    <lineage>
        <taxon>Bacteria</taxon>
        <taxon>Candidatus Magasanikiibacteriota</taxon>
    </lineage>
</organism>
<evidence type="ECO:0000313" key="4">
    <source>
        <dbReference type="Proteomes" id="UP000177457"/>
    </source>
</evidence>
<comment type="caution">
    <text evidence="3">The sequence shown here is derived from an EMBL/GenBank/DDBJ whole genome shotgun (WGS) entry which is preliminary data.</text>
</comment>
<gene>
    <name evidence="3" type="ORF">A3C90_04735</name>
</gene>
<evidence type="ECO:0000256" key="1">
    <source>
        <dbReference type="SAM" id="MobiDB-lite"/>
    </source>
</evidence>
<dbReference type="EMBL" id="MFQE01000010">
    <property type="protein sequence ID" value="OGH73866.1"/>
    <property type="molecule type" value="Genomic_DNA"/>
</dbReference>
<protein>
    <submittedName>
        <fullName evidence="3">Uncharacterized protein</fullName>
    </submittedName>
</protein>
<keyword evidence="2" id="KW-0472">Membrane</keyword>
<feature type="transmembrane region" description="Helical" evidence="2">
    <location>
        <begin position="70"/>
        <end position="87"/>
    </location>
</feature>
<name>A0A1F6MQD6_9BACT</name>
<dbReference type="Proteomes" id="UP000177457">
    <property type="component" value="Unassembled WGS sequence"/>
</dbReference>
<dbReference type="AlphaFoldDB" id="A0A1F6MQD6"/>
<sequence length="233" mass="26629">MHCNTQNTPLSKRLTNVEQRATLPFGSLDWETSHGGESAMIERRTAVKWIAVLTVFWFVFGFEFGVTENPFMPAFALIMTIVVWRYLKNRTPPHARWVLGFTSVAVTQHLDDNQQYACLIFGLADLEPSLQPISRIYYVFCRSELRRIIRTLRGAVEAEELESLKARIADRGDFPEKTRHFRTLHIENPLLLQQLWDHFCEGDEEDPTGEFSAEFPASKPPGGDQNGGASTFH</sequence>
<evidence type="ECO:0000256" key="2">
    <source>
        <dbReference type="SAM" id="Phobius"/>
    </source>
</evidence>
<accession>A0A1F6MQD6</accession>
<keyword evidence="2" id="KW-1133">Transmembrane helix</keyword>
<reference evidence="3 4" key="1">
    <citation type="journal article" date="2016" name="Nat. Commun.">
        <title>Thousands of microbial genomes shed light on interconnected biogeochemical processes in an aquifer system.</title>
        <authorList>
            <person name="Anantharaman K."/>
            <person name="Brown C.T."/>
            <person name="Hug L.A."/>
            <person name="Sharon I."/>
            <person name="Castelle C.J."/>
            <person name="Probst A.J."/>
            <person name="Thomas B.C."/>
            <person name="Singh A."/>
            <person name="Wilkins M.J."/>
            <person name="Karaoz U."/>
            <person name="Brodie E.L."/>
            <person name="Williams K.H."/>
            <person name="Hubbard S.S."/>
            <person name="Banfield J.F."/>
        </authorList>
    </citation>
    <scope>NUCLEOTIDE SEQUENCE [LARGE SCALE GENOMIC DNA]</scope>
</reference>
<feature type="transmembrane region" description="Helical" evidence="2">
    <location>
        <begin position="46"/>
        <end position="64"/>
    </location>
</feature>
<feature type="region of interest" description="Disordered" evidence="1">
    <location>
        <begin position="204"/>
        <end position="233"/>
    </location>
</feature>